<feature type="domain" description="M23ase beta-sheet core" evidence="1">
    <location>
        <begin position="120"/>
        <end position="183"/>
    </location>
</feature>
<accession>A0A3N4Z698</accession>
<dbReference type="InterPro" id="IPR050570">
    <property type="entry name" value="Cell_wall_metabolism_enzyme"/>
</dbReference>
<dbReference type="InterPro" id="IPR011055">
    <property type="entry name" value="Dup_hybrid_motif"/>
</dbReference>
<reference evidence="2 3" key="1">
    <citation type="submission" date="2018-11" db="EMBL/GenBank/DDBJ databases">
        <title>Sequencing the genomes of 1000 actinobacteria strains.</title>
        <authorList>
            <person name="Klenk H.-P."/>
        </authorList>
    </citation>
    <scope>NUCLEOTIDE SEQUENCE [LARGE SCALE GENOMIC DNA]</scope>
    <source>
        <strain evidence="2 3">DSM 14418</strain>
    </source>
</reference>
<dbReference type="RefSeq" id="WP_246006201.1">
    <property type="nucleotide sequence ID" value="NZ_RKRA01000001.1"/>
</dbReference>
<dbReference type="AlphaFoldDB" id="A0A3N4Z698"/>
<dbReference type="InterPro" id="IPR016047">
    <property type="entry name" value="M23ase_b-sheet_dom"/>
</dbReference>
<dbReference type="CDD" id="cd12797">
    <property type="entry name" value="M23_peptidase"/>
    <property type="match status" value="1"/>
</dbReference>
<dbReference type="PANTHER" id="PTHR21666:SF270">
    <property type="entry name" value="MUREIN HYDROLASE ACTIVATOR ENVC"/>
    <property type="match status" value="1"/>
</dbReference>
<dbReference type="PANTHER" id="PTHR21666">
    <property type="entry name" value="PEPTIDASE-RELATED"/>
    <property type="match status" value="1"/>
</dbReference>
<dbReference type="GO" id="GO:0004222">
    <property type="term" value="F:metalloendopeptidase activity"/>
    <property type="evidence" value="ECO:0007669"/>
    <property type="project" value="TreeGrafter"/>
</dbReference>
<proteinExistence type="predicted"/>
<protein>
    <submittedName>
        <fullName evidence="2">Peptidase M23-like protein</fullName>
    </submittedName>
</protein>
<gene>
    <name evidence="2" type="ORF">EDD32_3470</name>
</gene>
<comment type="caution">
    <text evidence="2">The sequence shown here is derived from an EMBL/GenBank/DDBJ whole genome shotgun (WGS) entry which is preliminary data.</text>
</comment>
<name>A0A3N4Z698_9MICO</name>
<evidence type="ECO:0000313" key="2">
    <source>
        <dbReference type="EMBL" id="RPF28919.1"/>
    </source>
</evidence>
<dbReference type="Proteomes" id="UP000280726">
    <property type="component" value="Unassembled WGS sequence"/>
</dbReference>
<evidence type="ECO:0000313" key="3">
    <source>
        <dbReference type="Proteomes" id="UP000280726"/>
    </source>
</evidence>
<dbReference type="Pfam" id="PF01551">
    <property type="entry name" value="Peptidase_M23"/>
    <property type="match status" value="1"/>
</dbReference>
<dbReference type="EMBL" id="RKRA01000001">
    <property type="protein sequence ID" value="RPF28919.1"/>
    <property type="molecule type" value="Genomic_DNA"/>
</dbReference>
<keyword evidence="3" id="KW-1185">Reference proteome</keyword>
<sequence length="216" mass="22903">MSVAPHARPLVLAYPFSGRWRTENSPARRVPSHGTALFGTSHAIDFVAVDARGRSGPITWRTVVATEPPETYVGFGLPITAPVAGTVVEAADTMPDHEGRRSQLALVRYALGQPARARAGVDSLAGNRVVIAVGPEGPYVVLAHLRRESVRVDPGQRVEVGELLGECGNSGNSTEPHVHVQVSDSADWPRARGVPLAFLGSDGTARVPAEREIVVS</sequence>
<dbReference type="Gene3D" id="2.70.70.10">
    <property type="entry name" value="Glucose Permease (Domain IIA)"/>
    <property type="match status" value="1"/>
</dbReference>
<dbReference type="SUPFAM" id="SSF51261">
    <property type="entry name" value="Duplicated hybrid motif"/>
    <property type="match status" value="1"/>
</dbReference>
<organism evidence="2 3">
    <name type="scientific">Georgenia muralis</name>
    <dbReference type="NCBI Taxonomy" id="154117"/>
    <lineage>
        <taxon>Bacteria</taxon>
        <taxon>Bacillati</taxon>
        <taxon>Actinomycetota</taxon>
        <taxon>Actinomycetes</taxon>
        <taxon>Micrococcales</taxon>
        <taxon>Bogoriellaceae</taxon>
        <taxon>Georgenia</taxon>
    </lineage>
</organism>
<evidence type="ECO:0000259" key="1">
    <source>
        <dbReference type="Pfam" id="PF01551"/>
    </source>
</evidence>